<dbReference type="PROSITE" id="PS01076">
    <property type="entry name" value="ACETATE_KINASE_2"/>
    <property type="match status" value="1"/>
</dbReference>
<evidence type="ECO:0000313" key="7">
    <source>
        <dbReference type="Proteomes" id="UP001529423"/>
    </source>
</evidence>
<evidence type="ECO:0000256" key="1">
    <source>
        <dbReference type="ARBA" id="ARBA00022679"/>
    </source>
</evidence>
<comment type="subunit">
    <text evidence="5">Homodimer.</text>
</comment>
<comment type="function">
    <text evidence="5">Catalyzes the formation of acetyl phosphate from acetate and ATP. Can also catalyze the reverse reaction.</text>
</comment>
<dbReference type="RefSeq" id="WP_289559947.1">
    <property type="nucleotide sequence ID" value="NZ_JAUDEO010000020.1"/>
</dbReference>
<dbReference type="HAMAP" id="MF_00020">
    <property type="entry name" value="Acetate_kinase"/>
    <property type="match status" value="1"/>
</dbReference>
<dbReference type="InterPro" id="IPR004372">
    <property type="entry name" value="Ac/propionate_kinase"/>
</dbReference>
<keyword evidence="5" id="KW-0963">Cytoplasm</keyword>
<keyword evidence="3 5" id="KW-0418">Kinase</keyword>
<dbReference type="EC" id="2.7.2.1" evidence="5"/>
<dbReference type="CDD" id="cd24010">
    <property type="entry name" value="ASKHA_NBD_AcK_PK"/>
    <property type="match status" value="1"/>
</dbReference>
<protein>
    <recommendedName>
        <fullName evidence="5">Acetate kinase</fullName>
        <ecNumber evidence="5">2.7.2.1</ecNumber>
    </recommendedName>
    <alternativeName>
        <fullName evidence="5">Acetokinase</fullName>
    </alternativeName>
</protein>
<dbReference type="Proteomes" id="UP001529423">
    <property type="component" value="Unassembled WGS sequence"/>
</dbReference>
<evidence type="ECO:0000256" key="4">
    <source>
        <dbReference type="ARBA" id="ARBA00022840"/>
    </source>
</evidence>
<dbReference type="EMBL" id="JAUDEO010000020">
    <property type="protein sequence ID" value="MDM8333842.1"/>
    <property type="molecule type" value="Genomic_DNA"/>
</dbReference>
<name>A0ABT7VM72_9LACO</name>
<sequence length="400" mass="43691">MSKSIAVNAGSSTLKFKLFDMPSEEVVAEGTIERIGEKMGHAKIKYGDGQKHEEEQPFVDHGAAIKYLLDQLIALGIVKSYDEITAVGHRVVAGGEYFKDSAVINDDVIEKINSLAEYAPLHDPAELVGIKAFRKALPNAFAIAVFDTSFHANMPKMNALYSIPYEWYEKYGARKYGAHGTSHRYVAAQAAKMLNKPLEDLKLITLHIGAGASITAIKNGKSFDTSMGFTPLAGITMATRSGDVDPSLVAFVEEKTGKTSAEIIDDLNHKSGLLGISELSPDMRDILDAADKGNEKAQLALDIYVNRIKRYIGAYIAEMDGADAIVFTAGVGENSAPVRKLVTDNMDYLGIKIDQEKNQCHGVQRDLSAPDAKVKTLLIPTNEELMIVRDIERLKKEQAN</sequence>
<comment type="caution">
    <text evidence="6">The sequence shown here is derived from an EMBL/GenBank/DDBJ whole genome shotgun (WGS) entry which is preliminary data.</text>
</comment>
<feature type="binding site" evidence="5">
    <location>
        <position position="8"/>
    </location>
    <ligand>
        <name>Mg(2+)</name>
        <dbReference type="ChEBI" id="CHEBI:18420"/>
    </ligand>
</feature>
<reference evidence="7" key="1">
    <citation type="submission" date="2023-06" db="EMBL/GenBank/DDBJ databases">
        <title>Identification and characterization of horizontal gene transfer across gut microbiota members of farm animals based on homology search.</title>
        <authorList>
            <person name="Zeman M."/>
            <person name="Kubasova T."/>
            <person name="Jahodarova E."/>
            <person name="Nykrynova M."/>
            <person name="Rychlik I."/>
        </authorList>
    </citation>
    <scope>NUCLEOTIDE SEQUENCE [LARGE SCALE GENOMIC DNA]</scope>
    <source>
        <strain evidence="7">105_WCHN</strain>
    </source>
</reference>
<feature type="binding site" evidence="5">
    <location>
        <begin position="282"/>
        <end position="284"/>
    </location>
    <ligand>
        <name>ATP</name>
        <dbReference type="ChEBI" id="CHEBI:30616"/>
    </ligand>
</feature>
<comment type="similarity">
    <text evidence="5">Belongs to the acetokinase family.</text>
</comment>
<keyword evidence="1 5" id="KW-0808">Transferase</keyword>
<evidence type="ECO:0000256" key="2">
    <source>
        <dbReference type="ARBA" id="ARBA00022741"/>
    </source>
</evidence>
<dbReference type="GO" id="GO:0008776">
    <property type="term" value="F:acetate kinase activity"/>
    <property type="evidence" value="ECO:0007669"/>
    <property type="project" value="UniProtKB-EC"/>
</dbReference>
<dbReference type="PANTHER" id="PTHR21060">
    <property type="entry name" value="ACETATE KINASE"/>
    <property type="match status" value="1"/>
</dbReference>
<keyword evidence="5" id="KW-0479">Metal-binding</keyword>
<feature type="active site" description="Proton donor/acceptor" evidence="5">
    <location>
        <position position="147"/>
    </location>
</feature>
<reference evidence="6 7" key="2">
    <citation type="submission" date="2023-06" db="EMBL/GenBank/DDBJ databases">
        <title>Identification and characterization of horizontal gene transfer across gut microbiota members of farm animals based on homology search.</title>
        <authorList>
            <person name="Schwarzerova J."/>
            <person name="Nykrynova M."/>
            <person name="Jureckova K."/>
            <person name="Cejkova D."/>
            <person name="Rychlik I."/>
        </authorList>
    </citation>
    <scope>NUCLEOTIDE SEQUENCE [LARGE SCALE GENOMIC DNA]</scope>
    <source>
        <strain evidence="6 7">105_WCHN</strain>
    </source>
</reference>
<reference evidence="6 7" key="3">
    <citation type="submission" date="2023-06" db="EMBL/GenBank/DDBJ databases">
        <authorList>
            <person name="Zeman M."/>
            <person name="Kubasova T."/>
            <person name="Jahodarova E."/>
            <person name="Nykrynova M."/>
            <person name="Rychlik I."/>
        </authorList>
    </citation>
    <scope>NUCLEOTIDE SEQUENCE [LARGE SCALE GENOMIC DNA]</scope>
    <source>
        <strain evidence="6 7">105_WCHN</strain>
    </source>
</reference>
<comment type="catalytic activity">
    <reaction evidence="5">
        <text>acetate + ATP = acetyl phosphate + ADP</text>
        <dbReference type="Rhea" id="RHEA:11352"/>
        <dbReference type="ChEBI" id="CHEBI:22191"/>
        <dbReference type="ChEBI" id="CHEBI:30089"/>
        <dbReference type="ChEBI" id="CHEBI:30616"/>
        <dbReference type="ChEBI" id="CHEBI:456216"/>
        <dbReference type="EC" id="2.7.2.1"/>
    </reaction>
</comment>
<feature type="binding site" evidence="5">
    <location>
        <position position="383"/>
    </location>
    <ligand>
        <name>Mg(2+)</name>
        <dbReference type="ChEBI" id="CHEBI:18420"/>
    </ligand>
</feature>
<dbReference type="NCBIfam" id="TIGR00016">
    <property type="entry name" value="ackA"/>
    <property type="match status" value="1"/>
</dbReference>
<organism evidence="6 7">
    <name type="scientific">Limosilactobacillus panis</name>
    <dbReference type="NCBI Taxonomy" id="47493"/>
    <lineage>
        <taxon>Bacteria</taxon>
        <taxon>Bacillati</taxon>
        <taxon>Bacillota</taxon>
        <taxon>Bacilli</taxon>
        <taxon>Lactobacillales</taxon>
        <taxon>Lactobacillaceae</taxon>
        <taxon>Limosilactobacillus</taxon>
    </lineage>
</organism>
<evidence type="ECO:0000313" key="6">
    <source>
        <dbReference type="EMBL" id="MDM8333842.1"/>
    </source>
</evidence>
<keyword evidence="7" id="KW-1185">Reference proteome</keyword>
<keyword evidence="5" id="KW-0460">Magnesium</keyword>
<feature type="binding site" evidence="5">
    <location>
        <position position="15"/>
    </location>
    <ligand>
        <name>ATP</name>
        <dbReference type="ChEBI" id="CHEBI:30616"/>
    </ligand>
</feature>
<dbReference type="InterPro" id="IPR023865">
    <property type="entry name" value="Aliphatic_acid_kinase_CS"/>
</dbReference>
<feature type="site" description="Transition state stabilizer" evidence="5">
    <location>
        <position position="240"/>
    </location>
</feature>
<proteinExistence type="inferred from homology"/>
<keyword evidence="2 5" id="KW-0547">Nucleotide-binding</keyword>
<comment type="pathway">
    <text evidence="5">Metabolic intermediate biosynthesis; acetyl-CoA biosynthesis; acetyl-CoA from acetate: step 1/2.</text>
</comment>
<comment type="cofactor">
    <cofactor evidence="5">
        <name>Mg(2+)</name>
        <dbReference type="ChEBI" id="CHEBI:18420"/>
    </cofactor>
    <cofactor evidence="5">
        <name>Mn(2+)</name>
        <dbReference type="ChEBI" id="CHEBI:29035"/>
    </cofactor>
    <text evidence="5">Mg(2+). Can also accept Mn(2+).</text>
</comment>
<feature type="binding site" evidence="5">
    <location>
        <position position="90"/>
    </location>
    <ligand>
        <name>substrate</name>
    </ligand>
</feature>
<accession>A0ABT7VM72</accession>
<evidence type="ECO:0000256" key="5">
    <source>
        <dbReference type="HAMAP-Rule" id="MF_00020"/>
    </source>
</evidence>
<dbReference type="PANTHER" id="PTHR21060:SF15">
    <property type="entry name" value="ACETATE KINASE-RELATED"/>
    <property type="match status" value="1"/>
</dbReference>
<feature type="binding site" evidence="5">
    <location>
        <begin position="330"/>
        <end position="334"/>
    </location>
    <ligand>
        <name>ATP</name>
        <dbReference type="ChEBI" id="CHEBI:30616"/>
    </ligand>
</feature>
<feature type="binding site" evidence="5">
    <location>
        <begin position="207"/>
        <end position="211"/>
    </location>
    <ligand>
        <name>ATP</name>
        <dbReference type="ChEBI" id="CHEBI:30616"/>
    </ligand>
</feature>
<dbReference type="PIRSF" id="PIRSF000722">
    <property type="entry name" value="Acetate_prop_kin"/>
    <property type="match status" value="1"/>
</dbReference>
<gene>
    <name evidence="5" type="primary">ackA</name>
    <name evidence="6" type="ORF">QUW46_04565</name>
</gene>
<comment type="subcellular location">
    <subcellularLocation>
        <location evidence="5">Cytoplasm</location>
    </subcellularLocation>
</comment>
<dbReference type="Pfam" id="PF00871">
    <property type="entry name" value="Acetate_kinase"/>
    <property type="match status" value="1"/>
</dbReference>
<feature type="site" description="Transition state stabilizer" evidence="5">
    <location>
        <position position="179"/>
    </location>
</feature>
<evidence type="ECO:0000256" key="3">
    <source>
        <dbReference type="ARBA" id="ARBA00022777"/>
    </source>
</evidence>
<dbReference type="InterPro" id="IPR000890">
    <property type="entry name" value="Aliphatic_acid_kin_short-chain"/>
</dbReference>
<keyword evidence="4 5" id="KW-0067">ATP-binding</keyword>